<accession>A0ABV4GKT0</accession>
<proteinExistence type="predicted"/>
<evidence type="ECO:0000313" key="2">
    <source>
        <dbReference type="Proteomes" id="UP001565474"/>
    </source>
</evidence>
<name>A0ABV4GKT0_9BRAD</name>
<reference evidence="1 2" key="1">
    <citation type="submission" date="2024-07" db="EMBL/GenBank/DDBJ databases">
        <title>Genomic Encyclopedia of Type Strains, Phase V (KMG-V): Genome sequencing to study the core and pangenomes of soil and plant-associated prokaryotes.</title>
        <authorList>
            <person name="Whitman W."/>
        </authorList>
    </citation>
    <scope>NUCLEOTIDE SEQUENCE [LARGE SCALE GENOMIC DNA]</scope>
    <source>
        <strain evidence="1 2">USDA 222</strain>
    </source>
</reference>
<dbReference type="RefSeq" id="WP_157785245.1">
    <property type="nucleotide sequence ID" value="NZ_JBGBYD010000002.1"/>
</dbReference>
<evidence type="ECO:0000313" key="1">
    <source>
        <dbReference type="EMBL" id="MEY9472071.1"/>
    </source>
</evidence>
<dbReference type="Proteomes" id="UP001565474">
    <property type="component" value="Unassembled WGS sequence"/>
</dbReference>
<keyword evidence="2" id="KW-1185">Reference proteome</keyword>
<organism evidence="1 2">
    <name type="scientific">Bradyrhizobium yuanmingense</name>
    <dbReference type="NCBI Taxonomy" id="108015"/>
    <lineage>
        <taxon>Bacteria</taxon>
        <taxon>Pseudomonadati</taxon>
        <taxon>Pseudomonadota</taxon>
        <taxon>Alphaproteobacteria</taxon>
        <taxon>Hyphomicrobiales</taxon>
        <taxon>Nitrobacteraceae</taxon>
        <taxon>Bradyrhizobium</taxon>
    </lineage>
</organism>
<dbReference type="EMBL" id="JBGBZN010000002">
    <property type="protein sequence ID" value="MEY9472071.1"/>
    <property type="molecule type" value="Genomic_DNA"/>
</dbReference>
<comment type="caution">
    <text evidence="1">The sequence shown here is derived from an EMBL/GenBank/DDBJ whole genome shotgun (WGS) entry which is preliminary data.</text>
</comment>
<gene>
    <name evidence="1" type="ORF">ABH992_004470</name>
</gene>
<sequence>MATLNPGTLILIADAIESAVESALEANSIEASKAHLETVRAFNEELLKLAVAAQHEIDAGGTADALRD</sequence>
<protein>
    <submittedName>
        <fullName evidence="1">Uncharacterized protein</fullName>
    </submittedName>
</protein>